<dbReference type="SUPFAM" id="SSF47413">
    <property type="entry name" value="lambda repressor-like DNA-binding domains"/>
    <property type="match status" value="1"/>
</dbReference>
<dbReference type="InterPro" id="IPR010982">
    <property type="entry name" value="Lambda_DNA-bd_dom_sf"/>
</dbReference>
<dbReference type="RefSeq" id="WP_033142952.1">
    <property type="nucleotide sequence ID" value="NZ_AP031413.1"/>
</dbReference>
<dbReference type="PROSITE" id="PS50943">
    <property type="entry name" value="HTH_CROC1"/>
    <property type="match status" value="1"/>
</dbReference>
<dbReference type="Proteomes" id="UP001600941">
    <property type="component" value="Unassembled WGS sequence"/>
</dbReference>
<dbReference type="PANTHER" id="PTHR46797">
    <property type="entry name" value="HTH-TYPE TRANSCRIPTIONAL REGULATOR"/>
    <property type="match status" value="1"/>
</dbReference>
<organism evidence="3 4">
    <name type="scientific">Blautia parvula</name>
    <dbReference type="NCBI Taxonomy" id="2877527"/>
    <lineage>
        <taxon>Bacteria</taxon>
        <taxon>Bacillati</taxon>
        <taxon>Bacillota</taxon>
        <taxon>Clostridia</taxon>
        <taxon>Lachnospirales</taxon>
        <taxon>Lachnospiraceae</taxon>
        <taxon>Blautia</taxon>
    </lineage>
</organism>
<gene>
    <name evidence="3" type="ORF">K340107D12_44140</name>
</gene>
<sequence>MNIGENLARLRKDKQISVYKLSQLSDVSINYIRRVEKGESVPSIEILTALLSPLGMRLSEFFNEESEKSNILYPSPCEAELVRLYRQLNKEQAGVLLNLAKLLAQK</sequence>
<dbReference type="InterPro" id="IPR001387">
    <property type="entry name" value="Cro/C1-type_HTH"/>
</dbReference>
<keyword evidence="1" id="KW-0238">DNA-binding</keyword>
<proteinExistence type="predicted"/>
<dbReference type="Gene3D" id="1.10.260.40">
    <property type="entry name" value="lambda repressor-like DNA-binding domains"/>
    <property type="match status" value="1"/>
</dbReference>
<dbReference type="PANTHER" id="PTHR46797:SF1">
    <property type="entry name" value="METHYLPHOSPHONATE SYNTHASE"/>
    <property type="match status" value="1"/>
</dbReference>
<evidence type="ECO:0000313" key="4">
    <source>
        <dbReference type="Proteomes" id="UP001600941"/>
    </source>
</evidence>
<dbReference type="CDD" id="cd00093">
    <property type="entry name" value="HTH_XRE"/>
    <property type="match status" value="1"/>
</dbReference>
<dbReference type="Pfam" id="PF01381">
    <property type="entry name" value="HTH_3"/>
    <property type="match status" value="1"/>
</dbReference>
<dbReference type="SMART" id="SM00530">
    <property type="entry name" value="HTH_XRE"/>
    <property type="match status" value="1"/>
</dbReference>
<reference evidence="3 4" key="1">
    <citation type="submission" date="2024-04" db="EMBL/GenBank/DDBJ databases">
        <title>Defined microbial consortia suppress multidrug-resistant proinflammatory Enterobacteriaceae via ecological control.</title>
        <authorList>
            <person name="Furuichi M."/>
            <person name="Kawaguchi T."/>
            <person name="Pust M."/>
            <person name="Yasuma K."/>
            <person name="Plichta D."/>
            <person name="Hasegawa N."/>
            <person name="Ohya T."/>
            <person name="Bhattarai S."/>
            <person name="Sasajima S."/>
            <person name="Aoto Y."/>
            <person name="Tuganbaev T."/>
            <person name="Yaginuma M."/>
            <person name="Ueda M."/>
            <person name="Okahashi N."/>
            <person name="Amafuji K."/>
            <person name="Kiridooshi Y."/>
            <person name="Sugita K."/>
            <person name="Strazar M."/>
            <person name="Skelly A."/>
            <person name="Suda W."/>
            <person name="Hattori M."/>
            <person name="Nakamoto N."/>
            <person name="Caballero S."/>
            <person name="Norman J."/>
            <person name="Olle B."/>
            <person name="Tanoue T."/>
            <person name="Arita M."/>
            <person name="Bucci V."/>
            <person name="Atarashi K."/>
            <person name="Xavier R."/>
            <person name="Honda K."/>
        </authorList>
    </citation>
    <scope>NUCLEOTIDE SEQUENCE [LARGE SCALE GENOMIC DNA]</scope>
    <source>
        <strain evidence="4">k34-0107-D12</strain>
    </source>
</reference>
<comment type="caution">
    <text evidence="3">The sequence shown here is derived from an EMBL/GenBank/DDBJ whole genome shotgun (WGS) entry which is preliminary data.</text>
</comment>
<dbReference type="EMBL" id="BAABZQ010000001">
    <property type="protein sequence ID" value="GAA6501598.1"/>
    <property type="molecule type" value="Genomic_DNA"/>
</dbReference>
<evidence type="ECO:0000313" key="3">
    <source>
        <dbReference type="EMBL" id="GAA6501598.1"/>
    </source>
</evidence>
<evidence type="ECO:0000256" key="1">
    <source>
        <dbReference type="ARBA" id="ARBA00023125"/>
    </source>
</evidence>
<dbReference type="InterPro" id="IPR050807">
    <property type="entry name" value="TransReg_Diox_bact_type"/>
</dbReference>
<feature type="domain" description="HTH cro/C1-type" evidence="2">
    <location>
        <begin position="7"/>
        <end position="61"/>
    </location>
</feature>
<accession>A0ABQ0BYI9</accession>
<evidence type="ECO:0000259" key="2">
    <source>
        <dbReference type="PROSITE" id="PS50943"/>
    </source>
</evidence>
<keyword evidence="4" id="KW-1185">Reference proteome</keyword>
<protein>
    <recommendedName>
        <fullName evidence="2">HTH cro/C1-type domain-containing protein</fullName>
    </recommendedName>
</protein>
<name>A0ABQ0BYI9_9FIRM</name>